<evidence type="ECO:0000256" key="6">
    <source>
        <dbReference type="ARBA" id="ARBA00023118"/>
    </source>
</evidence>
<feature type="binding site" evidence="10">
    <location>
        <position position="237"/>
    </location>
    <ligand>
        <name>Mn(2+)</name>
        <dbReference type="ChEBI" id="CHEBI:29035"/>
    </ligand>
</feature>
<evidence type="ECO:0000256" key="3">
    <source>
        <dbReference type="ARBA" id="ARBA00022759"/>
    </source>
</evidence>
<keyword evidence="4 10" id="KW-0378">Hydrolase</keyword>
<dbReference type="EMBL" id="JAAGVY010000005">
    <property type="protein sequence ID" value="NEN22785.1"/>
    <property type="molecule type" value="Genomic_DNA"/>
</dbReference>
<keyword evidence="6 10" id="KW-0051">Antiviral defense</keyword>
<comment type="function">
    <text evidence="10">CRISPR (clustered regularly interspaced short palindromic repeat), is an adaptive immune system that provides protection against mobile genetic elements (viruses, transposable elements and conjugative plasmids). CRISPR clusters contain spacers, sequences complementary to antecedent mobile elements, and target invading nucleic acids. CRISPR clusters are transcribed and processed into CRISPR RNA (crRNA). Acts as a dsDNA endonuclease. Involved in the integration of spacer DNA into the CRISPR cassette.</text>
</comment>
<evidence type="ECO:0000256" key="8">
    <source>
        <dbReference type="ARBA" id="ARBA00023211"/>
    </source>
</evidence>
<proteinExistence type="inferred from homology"/>
<comment type="subunit">
    <text evidence="9 10">Homodimer, forms a heterotetramer with a Cas2 homodimer.</text>
</comment>
<reference evidence="11 12" key="1">
    <citation type="submission" date="2020-02" db="EMBL/GenBank/DDBJ databases">
        <title>Out from the shadows clarifying the taxonomy of the family Cryomorphaceae and related taxa by utilizing the GTDB taxonomic framework.</title>
        <authorList>
            <person name="Bowman J.P."/>
        </authorList>
    </citation>
    <scope>NUCLEOTIDE SEQUENCE [LARGE SCALE GENOMIC DNA]</scope>
    <source>
        <strain evidence="11 12">QSSC 1-22</strain>
    </source>
</reference>
<dbReference type="Gene3D" id="3.100.10.20">
    <property type="entry name" value="CRISPR-associated endonuclease Cas1, N-terminal domain"/>
    <property type="match status" value="1"/>
</dbReference>
<evidence type="ECO:0000256" key="7">
    <source>
        <dbReference type="ARBA" id="ARBA00023125"/>
    </source>
</evidence>
<keyword evidence="1 10" id="KW-0540">Nuclease</keyword>
<comment type="cofactor">
    <cofactor evidence="10">
        <name>Mg(2+)</name>
        <dbReference type="ChEBI" id="CHEBI:18420"/>
    </cofactor>
    <cofactor evidence="10">
        <name>Mn(2+)</name>
        <dbReference type="ChEBI" id="CHEBI:29035"/>
    </cofactor>
</comment>
<dbReference type="InterPro" id="IPR042206">
    <property type="entry name" value="CRISPR-assoc_Cas1_C"/>
</dbReference>
<dbReference type="EC" id="3.1.-.-" evidence="10"/>
<keyword evidence="5 10" id="KW-0460">Magnesium</keyword>
<dbReference type="GO" id="GO:0043571">
    <property type="term" value="P:maintenance of CRISPR repeat elements"/>
    <property type="evidence" value="ECO:0007669"/>
    <property type="project" value="UniProtKB-UniRule"/>
</dbReference>
<gene>
    <name evidence="10 11" type="primary">cas1</name>
    <name evidence="11" type="ORF">G3O08_04630</name>
</gene>
<dbReference type="GO" id="GO:0051607">
    <property type="term" value="P:defense response to virus"/>
    <property type="evidence" value="ECO:0007669"/>
    <property type="project" value="UniProtKB-UniRule"/>
</dbReference>
<dbReference type="InterPro" id="IPR050646">
    <property type="entry name" value="Cas1"/>
</dbReference>
<dbReference type="PANTHER" id="PTHR34353:SF2">
    <property type="entry name" value="CRISPR-ASSOCIATED ENDONUCLEASE CAS1 1"/>
    <property type="match status" value="1"/>
</dbReference>
<dbReference type="GO" id="GO:0016787">
    <property type="term" value="F:hydrolase activity"/>
    <property type="evidence" value="ECO:0007669"/>
    <property type="project" value="UniProtKB-KW"/>
</dbReference>
<evidence type="ECO:0000256" key="2">
    <source>
        <dbReference type="ARBA" id="ARBA00022723"/>
    </source>
</evidence>
<comment type="similarity">
    <text evidence="10">Belongs to the CRISPR-associated endonuclease Cas1 family.</text>
</comment>
<evidence type="ECO:0000256" key="1">
    <source>
        <dbReference type="ARBA" id="ARBA00022722"/>
    </source>
</evidence>
<name>A0A7K3WPU8_9FLAO</name>
<protein>
    <recommendedName>
        <fullName evidence="10">CRISPR-associated endonuclease Cas1</fullName>
        <ecNumber evidence="10">3.1.-.-</ecNumber>
    </recommendedName>
</protein>
<dbReference type="Gene3D" id="1.20.120.920">
    <property type="entry name" value="CRISPR-associated endonuclease Cas1, C-terminal domain"/>
    <property type="match status" value="1"/>
</dbReference>
<dbReference type="HAMAP" id="MF_01470">
    <property type="entry name" value="Cas1"/>
    <property type="match status" value="1"/>
</dbReference>
<keyword evidence="2 10" id="KW-0479">Metal-binding</keyword>
<dbReference type="AlphaFoldDB" id="A0A7K3WPU8"/>
<organism evidence="11 12">
    <name type="scientific">Cryomorpha ignava</name>
    <dbReference type="NCBI Taxonomy" id="101383"/>
    <lineage>
        <taxon>Bacteria</taxon>
        <taxon>Pseudomonadati</taxon>
        <taxon>Bacteroidota</taxon>
        <taxon>Flavobacteriia</taxon>
        <taxon>Flavobacteriales</taxon>
        <taxon>Cryomorphaceae</taxon>
        <taxon>Cryomorpha</taxon>
    </lineage>
</organism>
<feature type="binding site" evidence="10">
    <location>
        <position position="172"/>
    </location>
    <ligand>
        <name>Mn(2+)</name>
        <dbReference type="ChEBI" id="CHEBI:29035"/>
    </ligand>
</feature>
<evidence type="ECO:0000256" key="9">
    <source>
        <dbReference type="ARBA" id="ARBA00038592"/>
    </source>
</evidence>
<accession>A0A7K3WPU8</accession>
<keyword evidence="3 10" id="KW-0255">Endonuclease</keyword>
<comment type="caution">
    <text evidence="11">The sequence shown here is derived from an EMBL/GenBank/DDBJ whole genome shotgun (WGS) entry which is preliminary data.</text>
</comment>
<dbReference type="InterPro" id="IPR042211">
    <property type="entry name" value="CRISPR-assoc_Cas1_N"/>
</dbReference>
<sequence length="335" mass="38295">MQIFINTYGSYLHVKEDMFEVKTRPDPKQKDKIKVNHIAAHKITSFVVSKGAAISTDAIALAVKHNIDIVVVENNGHPLGRFWHSKLGSTTKIRKRQLEVSMDAVGLEWIKQWLIVKLQNQAEYLGDLRKHRPKISITLAESEKRILEQCEKIAELKADSISDVAERIRGLEGTAGRLYFGGLSKSIPEEFNFKGRSFRPAQDPFNAMLNYAYGILYSRTERALMLAGLDPYVGFLHRDDYNSKSLVFDFIEPYRIHAERCVFALFSKKQVNKTFFEDISGGVSLNADGKPVLVEHFMKYLDQDTIRHKGRNQTRYNAMQLDAHNFANTLIAKEE</sequence>
<evidence type="ECO:0000256" key="4">
    <source>
        <dbReference type="ARBA" id="ARBA00022801"/>
    </source>
</evidence>
<evidence type="ECO:0000256" key="10">
    <source>
        <dbReference type="HAMAP-Rule" id="MF_01470"/>
    </source>
</evidence>
<dbReference type="Proteomes" id="UP000486602">
    <property type="component" value="Unassembled WGS sequence"/>
</dbReference>
<dbReference type="PANTHER" id="PTHR34353">
    <property type="entry name" value="CRISPR-ASSOCIATED ENDONUCLEASE CAS1 1"/>
    <property type="match status" value="1"/>
</dbReference>
<dbReference type="GO" id="GO:0003677">
    <property type="term" value="F:DNA binding"/>
    <property type="evidence" value="ECO:0007669"/>
    <property type="project" value="UniProtKB-KW"/>
</dbReference>
<feature type="binding site" evidence="10">
    <location>
        <position position="252"/>
    </location>
    <ligand>
        <name>Mn(2+)</name>
        <dbReference type="ChEBI" id="CHEBI:29035"/>
    </ligand>
</feature>
<dbReference type="NCBIfam" id="TIGR00287">
    <property type="entry name" value="cas1"/>
    <property type="match status" value="1"/>
</dbReference>
<evidence type="ECO:0000313" key="11">
    <source>
        <dbReference type="EMBL" id="NEN22785.1"/>
    </source>
</evidence>
<keyword evidence="7 10" id="KW-0238">DNA-binding</keyword>
<dbReference type="GO" id="GO:0046872">
    <property type="term" value="F:metal ion binding"/>
    <property type="evidence" value="ECO:0007669"/>
    <property type="project" value="UniProtKB-UniRule"/>
</dbReference>
<dbReference type="Pfam" id="PF01867">
    <property type="entry name" value="Cas_Cas1"/>
    <property type="match status" value="1"/>
</dbReference>
<dbReference type="GO" id="GO:0004519">
    <property type="term" value="F:endonuclease activity"/>
    <property type="evidence" value="ECO:0007669"/>
    <property type="project" value="UniProtKB-UniRule"/>
</dbReference>
<evidence type="ECO:0000256" key="5">
    <source>
        <dbReference type="ARBA" id="ARBA00022842"/>
    </source>
</evidence>
<dbReference type="RefSeq" id="WP_163283509.1">
    <property type="nucleotide sequence ID" value="NZ_JAAGVY010000005.1"/>
</dbReference>
<dbReference type="InterPro" id="IPR002729">
    <property type="entry name" value="CRISPR-assoc_Cas1"/>
</dbReference>
<dbReference type="CDD" id="cd09634">
    <property type="entry name" value="Cas1_I-II-III"/>
    <property type="match status" value="1"/>
</dbReference>
<evidence type="ECO:0000313" key="12">
    <source>
        <dbReference type="Proteomes" id="UP000486602"/>
    </source>
</evidence>
<keyword evidence="12" id="KW-1185">Reference proteome</keyword>
<keyword evidence="8 10" id="KW-0464">Manganese</keyword>